<reference evidence="2" key="2">
    <citation type="submission" date="2020-09" db="EMBL/GenBank/DDBJ databases">
        <authorList>
            <person name="Sun Q."/>
            <person name="Kim S."/>
        </authorList>
    </citation>
    <scope>NUCLEOTIDE SEQUENCE</scope>
    <source>
        <strain evidence="2">KCTC 32296</strain>
    </source>
</reference>
<reference evidence="2" key="1">
    <citation type="journal article" date="2014" name="Int. J. Syst. Evol. Microbiol.">
        <title>Complete genome sequence of Corynebacterium casei LMG S-19264T (=DSM 44701T), isolated from a smear-ripened cheese.</title>
        <authorList>
            <consortium name="US DOE Joint Genome Institute (JGI-PGF)"/>
            <person name="Walter F."/>
            <person name="Albersmeier A."/>
            <person name="Kalinowski J."/>
            <person name="Ruckert C."/>
        </authorList>
    </citation>
    <scope>NUCLEOTIDE SEQUENCE</scope>
    <source>
        <strain evidence="2">KCTC 32296</strain>
    </source>
</reference>
<dbReference type="GO" id="GO:0030170">
    <property type="term" value="F:pyridoxal phosphate binding"/>
    <property type="evidence" value="ECO:0007669"/>
    <property type="project" value="InterPro"/>
</dbReference>
<comment type="caution">
    <text evidence="2">The sequence shown here is derived from an EMBL/GenBank/DDBJ whole genome shotgun (WGS) entry which is preliminary data.</text>
</comment>
<name>A0A918Q0D2_9CAUL</name>
<evidence type="ECO:0000313" key="2">
    <source>
        <dbReference type="EMBL" id="GGZ27963.1"/>
    </source>
</evidence>
<keyword evidence="3" id="KW-1185">Reference proteome</keyword>
<dbReference type="EMBL" id="BMZB01000001">
    <property type="protein sequence ID" value="GGZ27963.1"/>
    <property type="molecule type" value="Genomic_DNA"/>
</dbReference>
<dbReference type="Pfam" id="PF03473">
    <property type="entry name" value="MOSC"/>
    <property type="match status" value="1"/>
</dbReference>
<dbReference type="Pfam" id="PF03476">
    <property type="entry name" value="MOSC_N"/>
    <property type="match status" value="1"/>
</dbReference>
<dbReference type="RefSeq" id="WP_189485490.1">
    <property type="nucleotide sequence ID" value="NZ_BMZB01000001.1"/>
</dbReference>
<dbReference type="InterPro" id="IPR005302">
    <property type="entry name" value="MoCF_Sase_C"/>
</dbReference>
<feature type="domain" description="MOSC" evidence="1">
    <location>
        <begin position="120"/>
        <end position="260"/>
    </location>
</feature>
<dbReference type="Gene3D" id="2.40.33.20">
    <property type="entry name" value="PK beta-barrel domain-like"/>
    <property type="match status" value="1"/>
</dbReference>
<organism evidence="2 3">
    <name type="scientific">Asticcacaulis endophyticus</name>
    <dbReference type="NCBI Taxonomy" id="1395890"/>
    <lineage>
        <taxon>Bacteria</taxon>
        <taxon>Pseudomonadati</taxon>
        <taxon>Pseudomonadota</taxon>
        <taxon>Alphaproteobacteria</taxon>
        <taxon>Caulobacterales</taxon>
        <taxon>Caulobacteraceae</taxon>
        <taxon>Asticcacaulis</taxon>
    </lineage>
</organism>
<dbReference type="InterPro" id="IPR011037">
    <property type="entry name" value="Pyrv_Knase-like_insert_dom_sf"/>
</dbReference>
<evidence type="ECO:0000313" key="3">
    <source>
        <dbReference type="Proteomes" id="UP000662572"/>
    </source>
</evidence>
<dbReference type="Proteomes" id="UP000662572">
    <property type="component" value="Unassembled WGS sequence"/>
</dbReference>
<dbReference type="PROSITE" id="PS51340">
    <property type="entry name" value="MOSC"/>
    <property type="match status" value="1"/>
</dbReference>
<dbReference type="AlphaFoldDB" id="A0A918Q0D2"/>
<dbReference type="GO" id="GO:0030151">
    <property type="term" value="F:molybdenum ion binding"/>
    <property type="evidence" value="ECO:0007669"/>
    <property type="project" value="InterPro"/>
</dbReference>
<sequence>MFTISGLYRHPIKGFTPEPLQVASLVEEGFFPFDRLYALEVGPSGFTAEDPKFLSKMKFAVLARFAAVARLKTRYDEIAETFRIEDEDGSVEVFDLTQAAARTSLARHVENVLAAHEDYDPVRFPLKLLETRVDHHRFTDSAKGFVSLLNLNSLKDLGAKIGHDLDPLRLRANVWMKGLPPFVDHDWVGKTIKLGDHGPELEVLKPIVRCVATHVNPETAARDVDLVAALFEHYGHRDCGIYCRVIRAGTVRVDDIGHVM</sequence>
<protein>
    <submittedName>
        <fullName evidence="2">Molybdenum cofactor sulfurase related protein</fullName>
    </submittedName>
</protein>
<dbReference type="SUPFAM" id="SSF50800">
    <property type="entry name" value="PK beta-barrel domain-like"/>
    <property type="match status" value="1"/>
</dbReference>
<proteinExistence type="predicted"/>
<dbReference type="GO" id="GO:0003824">
    <property type="term" value="F:catalytic activity"/>
    <property type="evidence" value="ECO:0007669"/>
    <property type="project" value="InterPro"/>
</dbReference>
<gene>
    <name evidence="2" type="ORF">GCM10011273_12140</name>
</gene>
<accession>A0A918Q0D2</accession>
<evidence type="ECO:0000259" key="1">
    <source>
        <dbReference type="PROSITE" id="PS51340"/>
    </source>
</evidence>
<dbReference type="InterPro" id="IPR005303">
    <property type="entry name" value="MOCOS_middle"/>
</dbReference>